<feature type="signal peptide" evidence="1">
    <location>
        <begin position="1"/>
        <end position="21"/>
    </location>
</feature>
<proteinExistence type="predicted"/>
<feature type="chain" id="PRO_5012409181" evidence="1">
    <location>
        <begin position="22"/>
        <end position="438"/>
    </location>
</feature>
<accession>A0A1M4WU66</accession>
<reference evidence="3 4" key="1">
    <citation type="submission" date="2016-11" db="EMBL/GenBank/DDBJ databases">
        <authorList>
            <person name="Jaros S."/>
            <person name="Januszkiewicz K."/>
            <person name="Wedrychowicz H."/>
        </authorList>
    </citation>
    <scope>NUCLEOTIDE SEQUENCE [LARGE SCALE GENOMIC DNA]</scope>
    <source>
        <strain evidence="3 4">DSM 26897</strain>
    </source>
</reference>
<feature type="domain" description="Phosphatidic acid phosphatase type 2/haloperoxidase" evidence="2">
    <location>
        <begin position="307"/>
        <end position="433"/>
    </location>
</feature>
<dbReference type="PROSITE" id="PS51257">
    <property type="entry name" value="PROKAR_LIPOPROTEIN"/>
    <property type="match status" value="1"/>
</dbReference>
<gene>
    <name evidence="3" type="ORF">SAMN05444008_103141</name>
</gene>
<organism evidence="3 4">
    <name type="scientific">Cnuella takakiae</name>
    <dbReference type="NCBI Taxonomy" id="1302690"/>
    <lineage>
        <taxon>Bacteria</taxon>
        <taxon>Pseudomonadati</taxon>
        <taxon>Bacteroidota</taxon>
        <taxon>Chitinophagia</taxon>
        <taxon>Chitinophagales</taxon>
        <taxon>Chitinophagaceae</taxon>
        <taxon>Cnuella</taxon>
    </lineage>
</organism>
<keyword evidence="1" id="KW-0732">Signal</keyword>
<dbReference type="Gene3D" id="1.10.606.20">
    <property type="match status" value="1"/>
</dbReference>
<dbReference type="AlphaFoldDB" id="A0A1M4WU66"/>
<keyword evidence="4" id="KW-1185">Reference proteome</keyword>
<evidence type="ECO:0000313" key="3">
    <source>
        <dbReference type="EMBL" id="SHE84707.1"/>
    </source>
</evidence>
<dbReference type="OrthoDB" id="9780455at2"/>
<dbReference type="PANTHER" id="PTHR34599">
    <property type="entry name" value="PEROXIDASE-RELATED"/>
    <property type="match status" value="1"/>
</dbReference>
<protein>
    <submittedName>
        <fullName evidence="3">PAP2 superfamily protein</fullName>
    </submittedName>
</protein>
<dbReference type="Proteomes" id="UP000184368">
    <property type="component" value="Unassembled WGS sequence"/>
</dbReference>
<dbReference type="STRING" id="1302690.BUE76_06695"/>
<evidence type="ECO:0000313" key="4">
    <source>
        <dbReference type="Proteomes" id="UP000184368"/>
    </source>
</evidence>
<dbReference type="InterPro" id="IPR052559">
    <property type="entry name" value="V-haloperoxidase"/>
</dbReference>
<dbReference type="InterPro" id="IPR000326">
    <property type="entry name" value="PAP2/HPO"/>
</dbReference>
<evidence type="ECO:0000256" key="1">
    <source>
        <dbReference type="SAM" id="SignalP"/>
    </source>
</evidence>
<evidence type="ECO:0000259" key="2">
    <source>
        <dbReference type="Pfam" id="PF01569"/>
    </source>
</evidence>
<dbReference type="Pfam" id="PF01569">
    <property type="entry name" value="PAP2"/>
    <property type="match status" value="1"/>
</dbReference>
<name>A0A1M4WU66_9BACT</name>
<dbReference type="PANTHER" id="PTHR34599:SF2">
    <property type="entry name" value="TRAF-TYPE DOMAIN-CONTAINING PROTEIN"/>
    <property type="match status" value="1"/>
</dbReference>
<sequence length="438" mass="48759">MKKMYSLVLLALLLFAGCKPSADPALLGDAQLLHRNMKQLTEVIIHDAFSPPVASRIYSYTSVAAYEALVHSKPGFRSVATQLHGFGAMPQPEAGKDYNYLLAASKAFFTVAEKITFSKDSLINYEKGLYQQFASLLDEDIYQRSLAYGEAIGNKVLERTTRDMYKETRGMSKFLGTGQAGKWKPTAPDYLDAAEPHWQRILPMVLDSSSQFKCPPPPAFSTDTASAFFRYANEVYTTTRNLSPEQETIARYWDDNPFVMEHAGHTMYANKKITPVGHWIGITGIAAGMKKLDAVETAEAYLMTSVAIFDTFIGCWEEKFRTQVVRPITVINDHIDRNWQPMLQTPAFPEYTSGHSGISSAAATVLTARFGPDFAFEDTSDLEYIGMKRRFSSFADAAAEASISRVYGGIHYRSGIEAGAAQGTKVGHYIWDKIKTRQ</sequence>
<dbReference type="SUPFAM" id="SSF48317">
    <property type="entry name" value="Acid phosphatase/Vanadium-dependent haloperoxidase"/>
    <property type="match status" value="1"/>
</dbReference>
<dbReference type="CDD" id="cd03398">
    <property type="entry name" value="PAP2_haloperoxidase"/>
    <property type="match status" value="1"/>
</dbReference>
<dbReference type="EMBL" id="FQUO01000003">
    <property type="protein sequence ID" value="SHE84707.1"/>
    <property type="molecule type" value="Genomic_DNA"/>
</dbReference>
<dbReference type="InterPro" id="IPR036938">
    <property type="entry name" value="PAP2/HPO_sf"/>
</dbReference>
<dbReference type="RefSeq" id="WP_073040626.1">
    <property type="nucleotide sequence ID" value="NZ_FQUO01000003.1"/>
</dbReference>